<evidence type="ECO:0000313" key="3">
    <source>
        <dbReference type="Proteomes" id="UP000243515"/>
    </source>
</evidence>
<dbReference type="EMBL" id="NPHW01006074">
    <property type="protein sequence ID" value="OXV06141.1"/>
    <property type="molecule type" value="Genomic_DNA"/>
</dbReference>
<feature type="compositionally biased region" description="Low complexity" evidence="1">
    <location>
        <begin position="181"/>
        <end position="192"/>
    </location>
</feature>
<organism evidence="2 3">
    <name type="scientific">Elaphomyces granulatus</name>
    <dbReference type="NCBI Taxonomy" id="519963"/>
    <lineage>
        <taxon>Eukaryota</taxon>
        <taxon>Fungi</taxon>
        <taxon>Dikarya</taxon>
        <taxon>Ascomycota</taxon>
        <taxon>Pezizomycotina</taxon>
        <taxon>Eurotiomycetes</taxon>
        <taxon>Eurotiomycetidae</taxon>
        <taxon>Eurotiales</taxon>
        <taxon>Elaphomycetaceae</taxon>
        <taxon>Elaphomyces</taxon>
    </lineage>
</organism>
<feature type="region of interest" description="Disordered" evidence="1">
    <location>
        <begin position="1608"/>
        <end position="1741"/>
    </location>
</feature>
<feature type="compositionally biased region" description="Polar residues" evidence="1">
    <location>
        <begin position="617"/>
        <end position="627"/>
    </location>
</feature>
<feature type="compositionally biased region" description="Basic and acidic residues" evidence="1">
    <location>
        <begin position="1054"/>
        <end position="1067"/>
    </location>
</feature>
<sequence>MIKALLGGSSSTGSRPSRRRPDSKTSAPKSSSRKSTGGDDRDRDRSRGDLSESTTLLNDDRNVNDAASAASTYFTAEPGIYAPSEPLIKRGSDRDRDRRDRDRDRDRGDPREKKTDRSKRPNRERSGSRDRDSKKNKDRDRDRGKDRDRDRTGRERPRTRSGTENSTKPSRATRAPDDFSTPPGTAPGAVPALGSSPSSPFTFDPHVQQQFPGQFPLQTTEPYRPPNPAGEAADYYGDQGQSVAAQPGVRPAPPTMVAASQAHLMTASPTPNPPPEPSSMGQLGAAADYYTDAADDDHETPQATTAGRLPATKPPKQSKPGKPGKPGKPSTGSASTTAAGAATYGIGSLDRQDPGIAGISSSATYPPNGAAHSPGLGTAVGAAAVGTAAGYMMNHHQFSSVQDSSTHHAYNNHHTADALPRPPSGHSSGSYGNAALTAAGALGGYAAASAVHGQPPSPYPPADPPQPGSLAFHQQHHGPLHRFVDFWRDPEGVGQFEDYTYTIGVCRYCFEPGTTSRDAPRTHHYQKRRRSPPLADRYCGNTTRVDKLSRFAPSDDETRRKKKSKGTSWLAAGLTGGLAGYVAKSLFSDRNDFDDSHRIQSGHPAESRSSLQDHESVSSQKTSSTYHGVTRRSHRSRSGDRVRKRSSAAGKLYVSKESGGKSTHSQVSRRSSRSWSRSPSRSRSHSRSRPRKRLGSAVKGAAFASAALATAAMVSGGGRSSERQRTRKHDSSDRSPVDISRSRRRSGATGFTSFFTAPSANRQRRRRKGLFSLGNGSSSSSDADLVFGSELSGSTMSSKSSRRRRATRNEVAEIVKLRSRAETLTLPRHKLDISSKKAGLGRSEYVPPVTAPDGEWEDDSGESSGPNSALAYGGSSLFGSRESVASGAGTSKWGWRWGSKRERKSSASTETQHVEVRPNINMKQRSSSSNSQDVLESVVPVSTADPTRFVAARESMASTPRMQPPLVRPGSIPLREPRPVAPVSQAVYDIPSSGPSVFADEPSSFASLPEKDIPNRRRDSPILPTTPLEMEPGSKRRPTMKAQAIIPSSFPSLPEKEVRDLPRHRGDSSPVIPTAPLEMGPDPKLKRRPTTNAQAIVPSSSPSEKPMRDLPRHRRDSSPVIPTTPLEMEPNPKLNRRSTTKDVLFDLTPDQFSKEQRADHLEQIRLKIRREEARRLREEEERISSRQEAERLERKMQEEARRLLAEEKEAARQEAKRRERNKQESRREEALRLIAEQEEAERRAKKEKEKEREKQQWQRRQELERQEARGPVGDEADAEPVVQDTNERRRRPRRREREEEEEKRQRTEKDFEREYRSRSDPSADDRPKKVIIEPSKPKQEPTENRSSSSWVGPAVAGGAIGAAVAAAVIAGSKTTEDSESQAGRKRYEERREQRREERRRRGDDVVTKTSRIEESRQADEEDDQRKRRIKKTEGGRTPPKESSVYESYQEFFTPEELRHGPEIHTSSRSDPTKDSPEIIEIVPATERFSREMEGYGTDNSSQRLLPWPVPRLNLIAPTPPVSRQGSVNEQSLPLLPAEPAQTQTMGEFEEASPTTATRVSWGESKTHEYEVSTSQSEKDDTINEHVSEVEEIPESTTNDGSVVTVIKAQPTTGSTSFVEASKQTSESTSHSMPGGFDDDADFNDTLVAGLVGSGFDSSIVTGGPSPQRRDSPSGSESVPYRSPWVESVQEKSEVASVRHDGSVPLTYLELETSAGSDEEERQPYDEAPAQAEVKEPETSAD</sequence>
<feature type="compositionally biased region" description="Low complexity" evidence="1">
    <location>
        <begin position="314"/>
        <end position="339"/>
    </location>
</feature>
<feature type="compositionally biased region" description="Basic and acidic residues" evidence="1">
    <location>
        <begin position="1385"/>
        <end position="1418"/>
    </location>
</feature>
<feature type="region of interest" description="Disordered" evidence="1">
    <location>
        <begin position="994"/>
        <end position="1354"/>
    </location>
</feature>
<feature type="compositionally biased region" description="Basic residues" evidence="1">
    <location>
        <begin position="522"/>
        <end position="531"/>
    </location>
</feature>
<feature type="compositionally biased region" description="Polar residues" evidence="1">
    <location>
        <begin position="195"/>
        <end position="221"/>
    </location>
</feature>
<feature type="region of interest" description="Disordered" evidence="1">
    <location>
        <begin position="1"/>
        <end position="339"/>
    </location>
</feature>
<comment type="caution">
    <text evidence="2">The sequence shown here is derived from an EMBL/GenBank/DDBJ whole genome shotgun (WGS) entry which is preliminary data.</text>
</comment>
<accession>A0A232LPP7</accession>
<feature type="compositionally biased region" description="Polar residues" evidence="1">
    <location>
        <begin position="749"/>
        <end position="761"/>
    </location>
</feature>
<feature type="compositionally biased region" description="Polar residues" evidence="1">
    <location>
        <begin position="921"/>
        <end position="934"/>
    </location>
</feature>
<feature type="region of interest" description="Disordered" evidence="1">
    <location>
        <begin position="954"/>
        <end position="977"/>
    </location>
</feature>
<feature type="compositionally biased region" description="Polar residues" evidence="1">
    <location>
        <begin position="1609"/>
        <end position="1631"/>
    </location>
</feature>
<feature type="non-terminal residue" evidence="2">
    <location>
        <position position="1741"/>
    </location>
</feature>
<feature type="compositionally biased region" description="Basic and acidic residues" evidence="1">
    <location>
        <begin position="720"/>
        <end position="736"/>
    </location>
</feature>
<feature type="region of interest" description="Disordered" evidence="1">
    <location>
        <begin position="842"/>
        <end position="939"/>
    </location>
</feature>
<protein>
    <recommendedName>
        <fullName evidence="4">Involucrin repeat protein</fullName>
    </recommendedName>
</protein>
<feature type="compositionally biased region" description="Low complexity" evidence="1">
    <location>
        <begin position="770"/>
        <end position="799"/>
    </location>
</feature>
<feature type="compositionally biased region" description="Basic and acidic residues" evidence="1">
    <location>
        <begin position="1455"/>
        <end position="1476"/>
    </location>
</feature>
<feature type="compositionally biased region" description="Polar residues" evidence="1">
    <location>
        <begin position="1090"/>
        <end position="1103"/>
    </location>
</feature>
<feature type="region of interest" description="Disordered" evidence="1">
    <location>
        <begin position="517"/>
        <end position="540"/>
    </location>
</feature>
<proteinExistence type="predicted"/>
<feature type="region of interest" description="Disordered" evidence="1">
    <location>
        <begin position="594"/>
        <end position="698"/>
    </location>
</feature>
<feature type="compositionally biased region" description="Basic and acidic residues" evidence="1">
    <location>
        <begin position="36"/>
        <end position="50"/>
    </location>
</feature>
<feature type="region of interest" description="Disordered" evidence="1">
    <location>
        <begin position="1546"/>
        <end position="1582"/>
    </location>
</feature>
<feature type="region of interest" description="Disordered" evidence="1">
    <location>
        <begin position="449"/>
        <end position="475"/>
    </location>
</feature>
<name>A0A232LPP7_9EURO</name>
<feature type="region of interest" description="Disordered" evidence="1">
    <location>
        <begin position="399"/>
        <end position="432"/>
    </location>
</feature>
<gene>
    <name evidence="2" type="ORF">Egran_06091</name>
</gene>
<feature type="compositionally biased region" description="Basic residues" evidence="1">
    <location>
        <begin position="629"/>
        <end position="646"/>
    </location>
</feature>
<feature type="compositionally biased region" description="Basic residues" evidence="1">
    <location>
        <begin position="680"/>
        <end position="694"/>
    </location>
</feature>
<reference evidence="2 3" key="1">
    <citation type="journal article" date="2015" name="Environ. Microbiol.">
        <title>Metagenome sequence of Elaphomyces granulatus from sporocarp tissue reveals Ascomycota ectomycorrhizal fingerprints of genome expansion and a Proteobacteria-rich microbiome.</title>
        <authorList>
            <person name="Quandt C.A."/>
            <person name="Kohler A."/>
            <person name="Hesse C.N."/>
            <person name="Sharpton T.J."/>
            <person name="Martin F."/>
            <person name="Spatafora J.W."/>
        </authorList>
    </citation>
    <scope>NUCLEOTIDE SEQUENCE [LARGE SCALE GENOMIC DNA]</scope>
    <source>
        <strain evidence="2 3">OSC145934</strain>
    </source>
</reference>
<feature type="compositionally biased region" description="Basic and acidic residues" evidence="1">
    <location>
        <begin position="1009"/>
        <end position="1020"/>
    </location>
</feature>
<feature type="compositionally biased region" description="Basic and acidic residues" evidence="1">
    <location>
        <begin position="87"/>
        <end position="158"/>
    </location>
</feature>
<feature type="compositionally biased region" description="Basic and acidic residues" evidence="1">
    <location>
        <begin position="1302"/>
        <end position="1343"/>
    </location>
</feature>
<feature type="compositionally biased region" description="Basic and acidic residues" evidence="1">
    <location>
        <begin position="1152"/>
        <end position="1231"/>
    </location>
</feature>
<evidence type="ECO:0000256" key="1">
    <source>
        <dbReference type="SAM" id="MobiDB-lite"/>
    </source>
</evidence>
<feature type="region of interest" description="Disordered" evidence="1">
    <location>
        <begin position="1370"/>
        <end position="1505"/>
    </location>
</feature>
<feature type="compositionally biased region" description="Basic and acidic residues" evidence="1">
    <location>
        <begin position="1240"/>
        <end position="1268"/>
    </location>
</feature>
<feature type="compositionally biased region" description="Basic and acidic residues" evidence="1">
    <location>
        <begin position="1688"/>
        <end position="1701"/>
    </location>
</feature>
<evidence type="ECO:0000313" key="2">
    <source>
        <dbReference type="EMBL" id="OXV06141.1"/>
    </source>
</evidence>
<dbReference type="Proteomes" id="UP000243515">
    <property type="component" value="Unassembled WGS sequence"/>
</dbReference>
<feature type="compositionally biased region" description="Basic and acidic residues" evidence="1">
    <location>
        <begin position="1564"/>
        <end position="1582"/>
    </location>
</feature>
<feature type="compositionally biased region" description="Polar residues" evidence="1">
    <location>
        <begin position="399"/>
        <end position="413"/>
    </location>
</feature>
<evidence type="ECO:0008006" key="4">
    <source>
        <dbReference type="Google" id="ProtNLM"/>
    </source>
</evidence>
<feature type="compositionally biased region" description="Pro residues" evidence="1">
    <location>
        <begin position="455"/>
        <end position="467"/>
    </location>
</feature>
<keyword evidence="3" id="KW-1185">Reference proteome</keyword>
<dbReference type="OrthoDB" id="5365701at2759"/>
<feature type="compositionally biased region" description="Basic and acidic residues" evidence="1">
    <location>
        <begin position="1732"/>
        <end position="1741"/>
    </location>
</feature>
<feature type="region of interest" description="Disordered" evidence="1">
    <location>
        <begin position="714"/>
        <end position="808"/>
    </location>
</feature>